<evidence type="ECO:0000259" key="7">
    <source>
        <dbReference type="PROSITE" id="PS50888"/>
    </source>
</evidence>
<reference evidence="8" key="1">
    <citation type="submission" date="2014-12" db="EMBL/GenBank/DDBJ databases">
        <title>Genome-wide characterization and analysis of bHLH transcription factors related to tanshinones biosynthesis in Salvia miltiorrhiza.</title>
        <authorList>
            <person name="Zhang X."/>
            <person name="Song J."/>
        </authorList>
    </citation>
    <scope>NUCLEOTIDE SEQUENCE</scope>
</reference>
<sequence>MYEENSGLDESSSMHVDRGGLSQGEDAFSQTHCNNFITEEQSYPQNDVAALEMELQIEQCFTNNNKIHDMAHHASNWQDITTGHYQIFAAQASFTDAPDLPAIFPPPSSLLPNFPQKTPAFSASVVYDPLLALNKPPSFRDLFYGGGVYTLGVDEREANVGFYENGDGVFEFTAAEMGENGDAIKDTKQHSSEKRRRVELKGKYESLRLLIPSPSKNDKASVLADAIRYIKELKRTVTELKDLVERKRFARERLKRPKVEEDDVDPYNGSSLRSSWLHRKSKNTEVDVRIVEDEITVKLVQQKRINCLLFVSKVHDELQLDLQHVAGGLIGDYYSYLFNSKICEGSIVYARAVATKLIEVVDQHYAALPPTTTY</sequence>
<dbReference type="GO" id="GO:0046983">
    <property type="term" value="F:protein dimerization activity"/>
    <property type="evidence" value="ECO:0007669"/>
    <property type="project" value="InterPro"/>
</dbReference>
<name>A0A0H3YC23_SALMI</name>
<accession>A0A0H3YC23</accession>
<dbReference type="InterPro" id="IPR011598">
    <property type="entry name" value="bHLH_dom"/>
</dbReference>
<dbReference type="SUPFAM" id="SSF47459">
    <property type="entry name" value="HLH, helix-loop-helix DNA-binding domain"/>
    <property type="match status" value="1"/>
</dbReference>
<evidence type="ECO:0000256" key="1">
    <source>
        <dbReference type="ARBA" id="ARBA00004123"/>
    </source>
</evidence>
<feature type="coiled-coil region" evidence="5">
    <location>
        <begin position="223"/>
        <end position="253"/>
    </location>
</feature>
<dbReference type="PROSITE" id="PS50888">
    <property type="entry name" value="BHLH"/>
    <property type="match status" value="1"/>
</dbReference>
<comment type="subcellular location">
    <subcellularLocation>
        <location evidence="1">Nucleus</location>
    </subcellularLocation>
</comment>
<dbReference type="PANTHER" id="PTHR46834:SF1">
    <property type="entry name" value="TRANSCRIPTION FACTOR BHLH10"/>
    <property type="match status" value="1"/>
</dbReference>
<keyword evidence="3" id="KW-0804">Transcription</keyword>
<evidence type="ECO:0000256" key="5">
    <source>
        <dbReference type="SAM" id="Coils"/>
    </source>
</evidence>
<protein>
    <submittedName>
        <fullName evidence="8">Basic helix-loop-helix transcription factor</fullName>
    </submittedName>
</protein>
<proteinExistence type="evidence at transcript level"/>
<dbReference type="InterPro" id="IPR045896">
    <property type="entry name" value="MYC1-like_bHLH"/>
</dbReference>
<dbReference type="GO" id="GO:0048658">
    <property type="term" value="P:anther wall tapetum development"/>
    <property type="evidence" value="ECO:0007669"/>
    <property type="project" value="InterPro"/>
</dbReference>
<dbReference type="Pfam" id="PF00010">
    <property type="entry name" value="HLH"/>
    <property type="match status" value="1"/>
</dbReference>
<dbReference type="Gene3D" id="4.10.280.10">
    <property type="entry name" value="Helix-loop-helix DNA-binding domain"/>
    <property type="match status" value="1"/>
</dbReference>
<dbReference type="SMART" id="SM00353">
    <property type="entry name" value="HLH"/>
    <property type="match status" value="1"/>
</dbReference>
<keyword evidence="4" id="KW-0539">Nucleus</keyword>
<organism evidence="8">
    <name type="scientific">Salvia miltiorrhiza</name>
    <name type="common">Chinese sage</name>
    <dbReference type="NCBI Taxonomy" id="226208"/>
    <lineage>
        <taxon>Eukaryota</taxon>
        <taxon>Viridiplantae</taxon>
        <taxon>Streptophyta</taxon>
        <taxon>Embryophyta</taxon>
        <taxon>Tracheophyta</taxon>
        <taxon>Spermatophyta</taxon>
        <taxon>Magnoliopsida</taxon>
        <taxon>eudicotyledons</taxon>
        <taxon>Gunneridae</taxon>
        <taxon>Pentapetalae</taxon>
        <taxon>asterids</taxon>
        <taxon>lamiids</taxon>
        <taxon>Lamiales</taxon>
        <taxon>Lamiaceae</taxon>
        <taxon>Nepetoideae</taxon>
        <taxon>Mentheae</taxon>
        <taxon>Salviinae</taxon>
        <taxon>Salvia</taxon>
        <taxon>Salvia incertae sedis</taxon>
    </lineage>
</organism>
<keyword evidence="2" id="KW-0805">Transcription regulation</keyword>
<keyword evidence="5" id="KW-0175">Coiled coil</keyword>
<evidence type="ECO:0000256" key="2">
    <source>
        <dbReference type="ARBA" id="ARBA00023015"/>
    </source>
</evidence>
<dbReference type="GO" id="GO:0005634">
    <property type="term" value="C:nucleus"/>
    <property type="evidence" value="ECO:0007669"/>
    <property type="project" value="UniProtKB-SubCell"/>
</dbReference>
<dbReference type="CDD" id="cd18918">
    <property type="entry name" value="bHLH_AtMYC1_like"/>
    <property type="match status" value="1"/>
</dbReference>
<dbReference type="AlphaFoldDB" id="A0A0H3YC23"/>
<feature type="domain" description="BHLH" evidence="7">
    <location>
        <begin position="184"/>
        <end position="233"/>
    </location>
</feature>
<evidence type="ECO:0000313" key="8">
    <source>
        <dbReference type="EMBL" id="AKN09552.1"/>
    </source>
</evidence>
<dbReference type="InterPro" id="IPR045895">
    <property type="entry name" value="bHLH91-like"/>
</dbReference>
<dbReference type="GO" id="GO:0006355">
    <property type="term" value="P:regulation of DNA-templated transcription"/>
    <property type="evidence" value="ECO:0007669"/>
    <property type="project" value="InterPro"/>
</dbReference>
<dbReference type="PANTHER" id="PTHR46834">
    <property type="entry name" value="TRANSCRIPTION FACTOR BHLH91"/>
    <property type="match status" value="1"/>
</dbReference>
<evidence type="ECO:0000256" key="4">
    <source>
        <dbReference type="ARBA" id="ARBA00023242"/>
    </source>
</evidence>
<dbReference type="InterPro" id="IPR036638">
    <property type="entry name" value="HLH_DNA-bd_sf"/>
</dbReference>
<dbReference type="EMBL" id="KP257450">
    <property type="protein sequence ID" value="AKN09552.1"/>
    <property type="molecule type" value="mRNA"/>
</dbReference>
<evidence type="ECO:0000256" key="3">
    <source>
        <dbReference type="ARBA" id="ARBA00023163"/>
    </source>
</evidence>
<evidence type="ECO:0000256" key="6">
    <source>
        <dbReference type="SAM" id="MobiDB-lite"/>
    </source>
</evidence>
<feature type="region of interest" description="Disordered" evidence="6">
    <location>
        <begin position="1"/>
        <end position="27"/>
    </location>
</feature>